<accession>A0A177AQK1</accession>
<sequence>MFPIYLKDASIITNTSSRKVSKILNLSINNSKIPSKSTIFYNASKILKSVKDINTLKNDLLSYKLKFCLHFDGKRIIGYDGRKIEKVAVCISGENYGRLIALRSLNNRKGRTIYDEIANILEELNLNDQIALVICNTTSANTGKKQGVITFNIYYN</sequence>
<gene>
    <name evidence="1" type="ORF">A3Q56_08003</name>
</gene>
<evidence type="ECO:0000313" key="2">
    <source>
        <dbReference type="Proteomes" id="UP000078046"/>
    </source>
</evidence>
<reference evidence="1 2" key="1">
    <citation type="submission" date="2016-04" db="EMBL/GenBank/DDBJ databases">
        <title>The genome of Intoshia linei affirms orthonectids as highly simplified spiralians.</title>
        <authorList>
            <person name="Mikhailov K.V."/>
            <person name="Slusarev G.S."/>
            <person name="Nikitin M.A."/>
            <person name="Logacheva M.D."/>
            <person name="Penin A."/>
            <person name="Aleoshin V."/>
            <person name="Panchin Y.V."/>
        </authorList>
    </citation>
    <scope>NUCLEOTIDE SEQUENCE [LARGE SCALE GENOMIC DNA]</scope>
    <source>
        <strain evidence="1">Intl2013</strain>
        <tissue evidence="1">Whole animal</tissue>
    </source>
</reference>
<dbReference type="OrthoDB" id="10058715at2759"/>
<name>A0A177AQK1_9BILA</name>
<comment type="caution">
    <text evidence="1">The sequence shown here is derived from an EMBL/GenBank/DDBJ whole genome shotgun (WGS) entry which is preliminary data.</text>
</comment>
<protein>
    <submittedName>
        <fullName evidence="1">Uncharacterized protein</fullName>
    </submittedName>
</protein>
<dbReference type="EMBL" id="LWCA01001974">
    <property type="protein sequence ID" value="OAF64268.1"/>
    <property type="molecule type" value="Genomic_DNA"/>
</dbReference>
<organism evidence="1 2">
    <name type="scientific">Intoshia linei</name>
    <dbReference type="NCBI Taxonomy" id="1819745"/>
    <lineage>
        <taxon>Eukaryota</taxon>
        <taxon>Metazoa</taxon>
        <taxon>Spiralia</taxon>
        <taxon>Lophotrochozoa</taxon>
        <taxon>Mesozoa</taxon>
        <taxon>Orthonectida</taxon>
        <taxon>Rhopaluridae</taxon>
        <taxon>Intoshia</taxon>
    </lineage>
</organism>
<dbReference type="AlphaFoldDB" id="A0A177AQK1"/>
<proteinExistence type="predicted"/>
<keyword evidence="2" id="KW-1185">Reference proteome</keyword>
<evidence type="ECO:0000313" key="1">
    <source>
        <dbReference type="EMBL" id="OAF64268.1"/>
    </source>
</evidence>
<dbReference type="Proteomes" id="UP000078046">
    <property type="component" value="Unassembled WGS sequence"/>
</dbReference>